<comment type="function">
    <text evidence="4">May be involved in cooperative interactions with calmodulins or calmodulin-like proteins. Recruits calmodulin proteins to microtubules, thus being a potential scaffold in cellular signaling and trafficking. May associate with nucleic acids and regulate gene expression at the transcriptional or post-transcriptional level.</text>
</comment>
<evidence type="ECO:0000313" key="7">
    <source>
        <dbReference type="Proteomes" id="UP000504603"/>
    </source>
</evidence>
<dbReference type="InterPro" id="IPR027417">
    <property type="entry name" value="P-loop_NTPase"/>
</dbReference>
<dbReference type="InterPro" id="IPR025064">
    <property type="entry name" value="DUF4005"/>
</dbReference>
<dbReference type="PANTHER" id="PTHR32295:SF11">
    <property type="entry name" value="PROTEIN IQ-DOMAIN 22"/>
    <property type="match status" value="1"/>
</dbReference>
<feature type="domain" description="DUF4005" evidence="6">
    <location>
        <begin position="291"/>
        <end position="354"/>
    </location>
</feature>
<dbReference type="PROSITE" id="PS50096">
    <property type="entry name" value="IQ"/>
    <property type="match status" value="2"/>
</dbReference>
<dbReference type="Pfam" id="PF13178">
    <property type="entry name" value="DUF4005"/>
    <property type="match status" value="1"/>
</dbReference>
<feature type="region of interest" description="Disordered" evidence="5">
    <location>
        <begin position="326"/>
        <end position="351"/>
    </location>
</feature>
<dbReference type="AlphaFoldDB" id="A0A6J1DZS6"/>
<name>A0A6J1DZS6_MOMCH</name>
<keyword evidence="7" id="KW-1185">Reference proteome</keyword>
<evidence type="ECO:0000256" key="5">
    <source>
        <dbReference type="SAM" id="MobiDB-lite"/>
    </source>
</evidence>
<dbReference type="RefSeq" id="XP_022158011.1">
    <property type="nucleotide sequence ID" value="XM_022302319.1"/>
</dbReference>
<gene>
    <name evidence="8" type="primary">LOC111024608</name>
</gene>
<dbReference type="InterPro" id="IPR000048">
    <property type="entry name" value="IQ_motif_EF-hand-BS"/>
</dbReference>
<evidence type="ECO:0000256" key="1">
    <source>
        <dbReference type="ARBA" id="ARBA00022860"/>
    </source>
</evidence>
<protein>
    <submittedName>
        <fullName evidence="8">Protein IQ-DOMAIN 14-like</fullName>
    </submittedName>
</protein>
<dbReference type="CDD" id="cd23767">
    <property type="entry name" value="IQCD"/>
    <property type="match status" value="1"/>
</dbReference>
<dbReference type="SUPFAM" id="SSF52540">
    <property type="entry name" value="P-loop containing nucleoside triphosphate hydrolases"/>
    <property type="match status" value="1"/>
</dbReference>
<dbReference type="Pfam" id="PF00612">
    <property type="entry name" value="IQ"/>
    <property type="match status" value="1"/>
</dbReference>
<dbReference type="GeneID" id="111024608"/>
<feature type="region of interest" description="Disordered" evidence="5">
    <location>
        <begin position="157"/>
        <end position="197"/>
    </location>
</feature>
<sequence>MGRAFKWFRGLLGLKKPDPTPEPPRPRPKWRFAKSYRDKHKQSLPQDDHAVAVAAATAAVAEAAVAAAQAAVAVVKLTSSGRSVAAYFHDGHCDWAAIKIQAAFRGFLARKALRALRGLVRLQALVRGHIERKRTAEWIQRMQALLRAQARARAGRSQSSEVLHSEIKSSSFSPLDPATPEKFEHSPHTKSSRFKQMQRSGSRFTTIDVEKIDRILEIENEKTHFRLKPKNLFSSIKLALSSELPSKEPATAAYHSVVLTPFCYETQCFSPLKFSHEVEESSFFSVSSKGASTIKKSPFTPTKSDSSRSYFSGDLEHPSYMACTESSRAKIRSHSAPRQRPQYERSSSAKRGSVYGFGESRLTAQQVSTLQSNFVGKAYPGSGRLDKLGMPVGYQY</sequence>
<dbReference type="Proteomes" id="UP000504603">
    <property type="component" value="Unplaced"/>
</dbReference>
<proteinExistence type="inferred from homology"/>
<evidence type="ECO:0000256" key="2">
    <source>
        <dbReference type="ARBA" id="ARBA00024341"/>
    </source>
</evidence>
<keyword evidence="1" id="KW-0112">Calmodulin-binding</keyword>
<evidence type="ECO:0000313" key="8">
    <source>
        <dbReference type="RefSeq" id="XP_022158011.1"/>
    </source>
</evidence>
<accession>A0A6J1DZS6</accession>
<dbReference type="PANTHER" id="PTHR32295">
    <property type="entry name" value="IQ-DOMAIN 5-RELATED"/>
    <property type="match status" value="1"/>
</dbReference>
<comment type="similarity">
    <text evidence="2">Belongs to the IQD family.</text>
</comment>
<evidence type="ECO:0000256" key="3">
    <source>
        <dbReference type="ARBA" id="ARBA00024378"/>
    </source>
</evidence>
<reference evidence="8" key="1">
    <citation type="submission" date="2025-08" db="UniProtKB">
        <authorList>
            <consortium name="RefSeq"/>
        </authorList>
    </citation>
    <scope>IDENTIFICATION</scope>
    <source>
        <strain evidence="8">OHB3-1</strain>
    </source>
</reference>
<evidence type="ECO:0000259" key="6">
    <source>
        <dbReference type="Pfam" id="PF13178"/>
    </source>
</evidence>
<dbReference type="GO" id="GO:0005516">
    <property type="term" value="F:calmodulin binding"/>
    <property type="evidence" value="ECO:0007669"/>
    <property type="project" value="UniProtKB-KW"/>
</dbReference>
<evidence type="ECO:0000256" key="4">
    <source>
        <dbReference type="ARBA" id="ARBA00045534"/>
    </source>
</evidence>
<dbReference type="OrthoDB" id="1686972at2759"/>
<organism evidence="7 8">
    <name type="scientific">Momordica charantia</name>
    <name type="common">Bitter gourd</name>
    <name type="synonym">Balsam pear</name>
    <dbReference type="NCBI Taxonomy" id="3673"/>
    <lineage>
        <taxon>Eukaryota</taxon>
        <taxon>Viridiplantae</taxon>
        <taxon>Streptophyta</taxon>
        <taxon>Embryophyta</taxon>
        <taxon>Tracheophyta</taxon>
        <taxon>Spermatophyta</taxon>
        <taxon>Magnoliopsida</taxon>
        <taxon>eudicotyledons</taxon>
        <taxon>Gunneridae</taxon>
        <taxon>Pentapetalae</taxon>
        <taxon>rosids</taxon>
        <taxon>fabids</taxon>
        <taxon>Cucurbitales</taxon>
        <taxon>Cucurbitaceae</taxon>
        <taxon>Momordiceae</taxon>
        <taxon>Momordica</taxon>
    </lineage>
</organism>
<dbReference type="KEGG" id="mcha:111024608"/>
<dbReference type="Gene3D" id="1.20.5.190">
    <property type="match status" value="1"/>
</dbReference>
<comment type="subunit">
    <text evidence="3">Binds to multiple calmodulin (CaM) in the presence of Ca(2+) and CaM-like proteins.</text>
</comment>
<dbReference type="SMART" id="SM00015">
    <property type="entry name" value="IQ"/>
    <property type="match status" value="2"/>
</dbReference>